<comment type="similarity">
    <text evidence="1 5">Belongs to the glycosyl hydrolase 35 family.</text>
</comment>
<keyword evidence="2" id="KW-0378">Hydrolase</keyword>
<dbReference type="SUPFAM" id="SSF49785">
    <property type="entry name" value="Galactose-binding domain-like"/>
    <property type="match status" value="1"/>
</dbReference>
<feature type="active site" description="Nucleophile" evidence="4">
    <location>
        <position position="247"/>
    </location>
</feature>
<dbReference type="GO" id="GO:0004565">
    <property type="term" value="F:beta-galactosidase activity"/>
    <property type="evidence" value="ECO:0007669"/>
    <property type="project" value="InterPro"/>
</dbReference>
<dbReference type="Proteomes" id="UP000245283">
    <property type="component" value="Unassembled WGS sequence"/>
</dbReference>
<evidence type="ECO:0000256" key="2">
    <source>
        <dbReference type="ARBA" id="ARBA00022801"/>
    </source>
</evidence>
<protein>
    <submittedName>
        <fullName evidence="9">Beta-galactosidase</fullName>
    </submittedName>
</protein>
<evidence type="ECO:0000256" key="5">
    <source>
        <dbReference type="RuleBase" id="RU003679"/>
    </source>
</evidence>
<feature type="domain" description="Beta-galactosidase galactose-binding" evidence="8">
    <location>
        <begin position="517"/>
        <end position="575"/>
    </location>
</feature>
<dbReference type="InterPro" id="IPR048912">
    <property type="entry name" value="BetaGal1-like_ABD1"/>
</dbReference>
<reference evidence="10" key="1">
    <citation type="submission" date="2018-05" db="EMBL/GenBank/DDBJ databases">
        <authorList>
            <person name="Li Y."/>
        </authorList>
    </citation>
    <scope>NUCLEOTIDE SEQUENCE [LARGE SCALE GENOMIC DNA]</scope>
    <source>
        <strain evidence="10">sk1b4</strain>
    </source>
</reference>
<dbReference type="OrthoDB" id="9813184at2"/>
<evidence type="ECO:0000313" key="9">
    <source>
        <dbReference type="EMBL" id="PWF26591.1"/>
    </source>
</evidence>
<dbReference type="InterPro" id="IPR048913">
    <property type="entry name" value="BetaGal_gal-bd"/>
</dbReference>
<feature type="active site" description="Proton donor" evidence="4">
    <location>
        <position position="171"/>
    </location>
</feature>
<dbReference type="GO" id="GO:0005975">
    <property type="term" value="P:carbohydrate metabolic process"/>
    <property type="evidence" value="ECO:0007669"/>
    <property type="project" value="InterPro"/>
</dbReference>
<dbReference type="Pfam" id="PF21467">
    <property type="entry name" value="BetaGal_gal-bd"/>
    <property type="match status" value="1"/>
</dbReference>
<dbReference type="PIRSF" id="PIRSF006336">
    <property type="entry name" value="B-gal"/>
    <property type="match status" value="1"/>
</dbReference>
<proteinExistence type="inferred from homology"/>
<organism evidence="9 10">
    <name type="scientific">Ancrocorticia populi</name>
    <dbReference type="NCBI Taxonomy" id="2175228"/>
    <lineage>
        <taxon>Bacteria</taxon>
        <taxon>Bacillati</taxon>
        <taxon>Actinomycetota</taxon>
        <taxon>Actinomycetes</taxon>
        <taxon>Actinomycetales</taxon>
        <taxon>Actinomycetaceae</taxon>
        <taxon>Ancrocorticia</taxon>
    </lineage>
</organism>
<keyword evidence="10" id="KW-1185">Reference proteome</keyword>
<dbReference type="Pfam" id="PF01301">
    <property type="entry name" value="Glyco_hydro_35"/>
    <property type="match status" value="1"/>
</dbReference>
<dbReference type="Gene3D" id="3.20.20.80">
    <property type="entry name" value="Glycosidases"/>
    <property type="match status" value="1"/>
</dbReference>
<evidence type="ECO:0000259" key="7">
    <source>
        <dbReference type="Pfam" id="PF21317"/>
    </source>
</evidence>
<dbReference type="PRINTS" id="PR00742">
    <property type="entry name" value="GLHYDRLASE35"/>
</dbReference>
<dbReference type="PANTHER" id="PTHR23421">
    <property type="entry name" value="BETA-GALACTOSIDASE RELATED"/>
    <property type="match status" value="1"/>
</dbReference>
<keyword evidence="3" id="KW-0326">Glycosidase</keyword>
<feature type="domain" description="Beta-galactosidase 1-like first all-beta" evidence="7">
    <location>
        <begin position="378"/>
        <end position="487"/>
    </location>
</feature>
<dbReference type="RefSeq" id="WP_109093664.1">
    <property type="nucleotide sequence ID" value="NZ_QETB01000003.1"/>
</dbReference>
<evidence type="ECO:0000259" key="8">
    <source>
        <dbReference type="Pfam" id="PF21467"/>
    </source>
</evidence>
<sequence>MTTFEISGNDFALDGEPFRVLSGTIHYFRVPKEYWADRIHKARLMGLNTIETYVPWSLHEPLPGVWEDSGRLDLGAFLDAIEAEGMKAIVRPGPYICAEFSGGGLPGWLFRDAPPVAHLNNREAAGHTPVRSLDPAFMEPATNYFRRVYDIVAPRQITRGGSVILVQIENEYGAYGNNHEYLQALTDLTRACGIDVPLTTVDQPAGTMLEDGTLPELVATGSFGSRSAERIARLRELRPTGPLMCSEFWDGWFDSWGEYHHVTDPAASAFELATLLEAGASVNLYMFHGGTNFGLTNGANDKGLYRPLTTSYDYDAPLDETGHPTPKYWAFREVLGRFTQLPDEVPSDRGPAPVRSGSFSATAPLSALAQEWLPCQSLTMDSVGQYSGFALYRCFNDDDDVSTHTLTISEVRDRAIVHADGRRVGVLERMDNDQTITFEGSAQNIEILVEDMGRVNYGPRIGEHKGLIGPILLDGEETGQWEIAPLDLDNLAPVLASLNVEQEGEEDVAVVGKIKEPTFVSAEIDLDEPADLFLDTRGWGHGLVWFNGNLLGRYNRRGPQRTLYVPAPYVRAGANQLLVLETDPVVDMRWGLLEGPDLGPIDW</sequence>
<evidence type="ECO:0000259" key="6">
    <source>
        <dbReference type="Pfam" id="PF01301"/>
    </source>
</evidence>
<dbReference type="EMBL" id="QETB01000003">
    <property type="protein sequence ID" value="PWF26591.1"/>
    <property type="molecule type" value="Genomic_DNA"/>
</dbReference>
<dbReference type="InterPro" id="IPR008979">
    <property type="entry name" value="Galactose-bd-like_sf"/>
</dbReference>
<dbReference type="InterPro" id="IPR017853">
    <property type="entry name" value="GH"/>
</dbReference>
<accession>A0A2V1K8D5</accession>
<evidence type="ECO:0000256" key="4">
    <source>
        <dbReference type="PIRSR" id="PIRSR006336-1"/>
    </source>
</evidence>
<dbReference type="InterPro" id="IPR001944">
    <property type="entry name" value="Glycoside_Hdrlase_35"/>
</dbReference>
<comment type="caution">
    <text evidence="9">The sequence shown here is derived from an EMBL/GenBank/DDBJ whole genome shotgun (WGS) entry which is preliminary data.</text>
</comment>
<feature type="domain" description="Glycoside hydrolase 35 catalytic" evidence="6">
    <location>
        <begin position="11"/>
        <end position="336"/>
    </location>
</feature>
<dbReference type="InterPro" id="IPR031330">
    <property type="entry name" value="Gly_Hdrlase_35_cat"/>
</dbReference>
<dbReference type="SUPFAM" id="SSF51445">
    <property type="entry name" value="(Trans)glycosidases"/>
    <property type="match status" value="1"/>
</dbReference>
<dbReference type="AlphaFoldDB" id="A0A2V1K8D5"/>
<dbReference type="Gene3D" id="2.60.120.260">
    <property type="entry name" value="Galactose-binding domain-like"/>
    <property type="match status" value="2"/>
</dbReference>
<name>A0A2V1K8D5_9ACTO</name>
<evidence type="ECO:0000256" key="3">
    <source>
        <dbReference type="ARBA" id="ARBA00023295"/>
    </source>
</evidence>
<dbReference type="InterPro" id="IPR026283">
    <property type="entry name" value="B-gal_1-like"/>
</dbReference>
<gene>
    <name evidence="9" type="ORF">DD236_07025</name>
</gene>
<dbReference type="Pfam" id="PF21317">
    <property type="entry name" value="BetaGal_ABD_1"/>
    <property type="match status" value="1"/>
</dbReference>
<evidence type="ECO:0000313" key="10">
    <source>
        <dbReference type="Proteomes" id="UP000245283"/>
    </source>
</evidence>
<evidence type="ECO:0000256" key="1">
    <source>
        <dbReference type="ARBA" id="ARBA00009809"/>
    </source>
</evidence>